<evidence type="ECO:0000313" key="6">
    <source>
        <dbReference type="Proteomes" id="UP000678393"/>
    </source>
</evidence>
<dbReference type="InterPro" id="IPR012677">
    <property type="entry name" value="Nucleotide-bd_a/b_plait_sf"/>
</dbReference>
<sequence length="819" mass="85575">MAGKDAIPTKTKEEFNKYRKLLLVNLPPSTEGEIQEFLGSFSASKINISDSLDSAVVTLSDGDQLDEAVTKLNNKQFKDNIVRAKPGVSSHLLCVAHIPPTYTDFKFREFCKKYGPVEYCYVMRTASGLSKGYGLVEFSTDAEQVEHIKSEIDWQSLDGHILHADFVASSYQTWEGLQSRCLFLHNMPENFVDVSKLREIFGCISNPVYCQIIIKEEKSLGFGIIEFRTAEDAEKTWLKLKNEKIAGKDVNNKEEKDDLSQEPVAMPVIAGNAIAISLTKQMPRLMGDFMLVLHELQEAYVSQMMSPENKPGLLGAAPSLPLSPKMNPNMQLGLMVMLAIHIQTVKSGQVSQKPGQKIPLLSDSLMGQANVILLNLKQQLNQVPVLGDNGKPLAEPVSLDDKVRFIVKKFIANGRYLNLTLLSALGQILVNMKQLDTPSYGLGPRTPSILGPLPGPASQLLINAQLGKPAPAQLGNTSSVMTPQPTQNVNNIEAKLNSTINSTIMQAMGLNVGSGSSLGNVGTNLLNQISQGLMTQIGQNLLQQLTGSGKGQASNKKSKGSSAAQSSLAGALAQNVSQAKGPMAAGVFNQNVWKNEDTSYGTYGAKVEAGTTGMAAGYGNYGYGANEYGYAAGYGAGGTAANTGGYGMNTGYENNQASGGGNYQVGGGMGTGQFGAGGMAGSGMGSGGMGSGMGSGGMGTGQFGAGGMAGSGMGSGGMGTGQFGAGGMAGSGLGTGEVGSGQYGVGGMGSGNMGVAGMGGGNMGASGMGNKGLGGGLGEEHQWGSYGQMSDQAADNSGYPNEYSEGQGYMDAYKRNRLY</sequence>
<dbReference type="InterPro" id="IPR035979">
    <property type="entry name" value="RBD_domain_sf"/>
</dbReference>
<dbReference type="PROSITE" id="PS50102">
    <property type="entry name" value="RRM"/>
    <property type="match status" value="2"/>
</dbReference>
<keyword evidence="2 3" id="KW-0694">RNA-binding</keyword>
<dbReference type="SUPFAM" id="SSF54928">
    <property type="entry name" value="RNA-binding domain, RBD"/>
    <property type="match status" value="1"/>
</dbReference>
<protein>
    <recommendedName>
        <fullName evidence="4">RRM domain-containing protein</fullName>
    </recommendedName>
</protein>
<dbReference type="Proteomes" id="UP000678393">
    <property type="component" value="Unassembled WGS sequence"/>
</dbReference>
<evidence type="ECO:0000256" key="1">
    <source>
        <dbReference type="ARBA" id="ARBA00022737"/>
    </source>
</evidence>
<dbReference type="EMBL" id="CAJHNH020000452">
    <property type="protein sequence ID" value="CAG5117772.1"/>
    <property type="molecule type" value="Genomic_DNA"/>
</dbReference>
<evidence type="ECO:0000259" key="4">
    <source>
        <dbReference type="PROSITE" id="PS50102"/>
    </source>
</evidence>
<dbReference type="SMART" id="SM00360">
    <property type="entry name" value="RRM"/>
    <property type="match status" value="3"/>
</dbReference>
<dbReference type="Pfam" id="PF00076">
    <property type="entry name" value="RRM_1"/>
    <property type="match status" value="2"/>
</dbReference>
<dbReference type="AlphaFoldDB" id="A0A8S3YQH5"/>
<proteinExistence type="predicted"/>
<feature type="domain" description="RRM" evidence="4">
    <location>
        <begin position="91"/>
        <end position="169"/>
    </location>
</feature>
<name>A0A8S3YQH5_9EUPU</name>
<dbReference type="Gene3D" id="3.30.70.330">
    <property type="match status" value="3"/>
</dbReference>
<evidence type="ECO:0000313" key="5">
    <source>
        <dbReference type="EMBL" id="CAG5117772.1"/>
    </source>
</evidence>
<dbReference type="InterPro" id="IPR000504">
    <property type="entry name" value="RRM_dom"/>
</dbReference>
<dbReference type="PANTHER" id="PTHR24012">
    <property type="entry name" value="RNA BINDING PROTEIN"/>
    <property type="match status" value="1"/>
</dbReference>
<gene>
    <name evidence="5" type="ORF">CUNI_LOCUS3330</name>
</gene>
<keyword evidence="6" id="KW-1185">Reference proteome</keyword>
<accession>A0A8S3YQH5</accession>
<dbReference type="OrthoDB" id="639027at2759"/>
<feature type="domain" description="RRM" evidence="4">
    <location>
        <begin position="180"/>
        <end position="257"/>
    </location>
</feature>
<keyword evidence="1" id="KW-0677">Repeat</keyword>
<evidence type="ECO:0000256" key="3">
    <source>
        <dbReference type="PROSITE-ProRule" id="PRU00176"/>
    </source>
</evidence>
<reference evidence="5" key="1">
    <citation type="submission" date="2021-04" db="EMBL/GenBank/DDBJ databases">
        <authorList>
            <consortium name="Molecular Ecology Group"/>
        </authorList>
    </citation>
    <scope>NUCLEOTIDE SEQUENCE</scope>
</reference>
<evidence type="ECO:0000256" key="2">
    <source>
        <dbReference type="ARBA" id="ARBA00022884"/>
    </source>
</evidence>
<dbReference type="GO" id="GO:0003723">
    <property type="term" value="F:RNA binding"/>
    <property type="evidence" value="ECO:0007669"/>
    <property type="project" value="UniProtKB-UniRule"/>
</dbReference>
<organism evidence="5 6">
    <name type="scientific">Candidula unifasciata</name>
    <dbReference type="NCBI Taxonomy" id="100452"/>
    <lineage>
        <taxon>Eukaryota</taxon>
        <taxon>Metazoa</taxon>
        <taxon>Spiralia</taxon>
        <taxon>Lophotrochozoa</taxon>
        <taxon>Mollusca</taxon>
        <taxon>Gastropoda</taxon>
        <taxon>Heterobranchia</taxon>
        <taxon>Euthyneura</taxon>
        <taxon>Panpulmonata</taxon>
        <taxon>Eupulmonata</taxon>
        <taxon>Stylommatophora</taxon>
        <taxon>Helicina</taxon>
        <taxon>Helicoidea</taxon>
        <taxon>Geomitridae</taxon>
        <taxon>Candidula</taxon>
    </lineage>
</organism>
<dbReference type="CDD" id="cd00590">
    <property type="entry name" value="RRM_SF"/>
    <property type="match status" value="1"/>
</dbReference>
<comment type="caution">
    <text evidence="5">The sequence shown here is derived from an EMBL/GenBank/DDBJ whole genome shotgun (WGS) entry which is preliminary data.</text>
</comment>